<proteinExistence type="predicted"/>
<comment type="caution">
    <text evidence="4">The sequence shown here is derived from an EMBL/GenBank/DDBJ whole genome shotgun (WGS) entry which is preliminary data.</text>
</comment>
<keyword evidence="2" id="KW-1133">Transmembrane helix</keyword>
<keyword evidence="2" id="KW-0812">Transmembrane</keyword>
<keyword evidence="2" id="KW-0472">Membrane</keyword>
<feature type="compositionally biased region" description="Polar residues" evidence="1">
    <location>
        <begin position="62"/>
        <end position="81"/>
    </location>
</feature>
<protein>
    <recommendedName>
        <fullName evidence="3">DUF8175 domain-containing protein</fullName>
    </recommendedName>
</protein>
<feature type="region of interest" description="Disordered" evidence="1">
    <location>
        <begin position="51"/>
        <end position="81"/>
    </location>
</feature>
<feature type="transmembrane region" description="Helical" evidence="2">
    <location>
        <begin position="26"/>
        <end position="45"/>
    </location>
</feature>
<feature type="region of interest" description="Disordered" evidence="1">
    <location>
        <begin position="1"/>
        <end position="22"/>
    </location>
</feature>
<dbReference type="OrthoDB" id="3209305at2"/>
<gene>
    <name evidence="4" type="ORF">DFR67_11647</name>
</gene>
<dbReference type="EMBL" id="QJSP01000016">
    <property type="protein sequence ID" value="PYE13493.1"/>
    <property type="molecule type" value="Genomic_DNA"/>
</dbReference>
<evidence type="ECO:0000313" key="4">
    <source>
        <dbReference type="EMBL" id="PYE13493.1"/>
    </source>
</evidence>
<reference evidence="4 5" key="1">
    <citation type="submission" date="2018-06" db="EMBL/GenBank/DDBJ databases">
        <title>Genomic Encyclopedia of Type Strains, Phase IV (KMG-IV): sequencing the most valuable type-strain genomes for metagenomic binning, comparative biology and taxonomic classification.</title>
        <authorList>
            <person name="Goeker M."/>
        </authorList>
    </citation>
    <scope>NUCLEOTIDE SEQUENCE [LARGE SCALE GENOMIC DNA]</scope>
    <source>
        <strain evidence="4 5">DSM 45521</strain>
    </source>
</reference>
<dbReference type="Pfam" id="PF26526">
    <property type="entry name" value="DUF8175"/>
    <property type="match status" value="1"/>
</dbReference>
<dbReference type="Proteomes" id="UP000247591">
    <property type="component" value="Unassembled WGS sequence"/>
</dbReference>
<dbReference type="AlphaFoldDB" id="A0A318RBV7"/>
<dbReference type="RefSeq" id="WP_146240517.1">
    <property type="nucleotide sequence ID" value="NZ_QJSP01000016.1"/>
</dbReference>
<organism evidence="4 5">
    <name type="scientific">Williamsia limnetica</name>
    <dbReference type="NCBI Taxonomy" id="882452"/>
    <lineage>
        <taxon>Bacteria</taxon>
        <taxon>Bacillati</taxon>
        <taxon>Actinomycetota</taxon>
        <taxon>Actinomycetes</taxon>
        <taxon>Mycobacteriales</taxon>
        <taxon>Nocardiaceae</taxon>
        <taxon>Williamsia</taxon>
    </lineage>
</organism>
<evidence type="ECO:0000259" key="3">
    <source>
        <dbReference type="Pfam" id="PF26526"/>
    </source>
</evidence>
<name>A0A318RBV7_WILLI</name>
<keyword evidence="5" id="KW-1185">Reference proteome</keyword>
<evidence type="ECO:0000313" key="5">
    <source>
        <dbReference type="Proteomes" id="UP000247591"/>
    </source>
</evidence>
<feature type="domain" description="DUF8175" evidence="3">
    <location>
        <begin position="71"/>
        <end position="207"/>
    </location>
</feature>
<accession>A0A318RBV7</accession>
<evidence type="ECO:0000256" key="2">
    <source>
        <dbReference type="SAM" id="Phobius"/>
    </source>
</evidence>
<dbReference type="InterPro" id="IPR058488">
    <property type="entry name" value="DUF8175"/>
</dbReference>
<sequence>MARNYSQVGGPLAAGSATAKPSRKPWWIGGGALAVIVLLVIIVAASCGGGGDSGGSVDGEKNSATQGIGSAHGPQSITNGIPSGYTRDKPGAVTAAVNFIQALTQADQGRVSGEKLQEQAVGTNPTQALIDVLDQASGRGKTENVYNTIPVLTTVTSFDPARAVVSVWQLDTGQSKIGTEGKVGVQTIWSTTTVTLSWSGTDWKAVDWQFAPGPNPADTTFPEAESPLSQTATGGYYSFYVD</sequence>
<evidence type="ECO:0000256" key="1">
    <source>
        <dbReference type="SAM" id="MobiDB-lite"/>
    </source>
</evidence>